<protein>
    <submittedName>
        <fullName evidence="1">Uncharacterized protein</fullName>
    </submittedName>
</protein>
<organism evidence="1 2">
    <name type="scientific">Dermatophagoides farinae</name>
    <name type="common">American house dust mite</name>
    <dbReference type="NCBI Taxonomy" id="6954"/>
    <lineage>
        <taxon>Eukaryota</taxon>
        <taxon>Metazoa</taxon>
        <taxon>Ecdysozoa</taxon>
        <taxon>Arthropoda</taxon>
        <taxon>Chelicerata</taxon>
        <taxon>Arachnida</taxon>
        <taxon>Acari</taxon>
        <taxon>Acariformes</taxon>
        <taxon>Sarcoptiformes</taxon>
        <taxon>Astigmata</taxon>
        <taxon>Psoroptidia</taxon>
        <taxon>Analgoidea</taxon>
        <taxon>Pyroglyphidae</taxon>
        <taxon>Dermatophagoidinae</taxon>
        <taxon>Dermatophagoides</taxon>
    </lineage>
</organism>
<dbReference type="AlphaFoldDB" id="A0A922L4D4"/>
<accession>A0A922L4D4</accession>
<name>A0A922L4D4_DERFA</name>
<comment type="caution">
    <text evidence="1">The sequence shown here is derived from an EMBL/GenBank/DDBJ whole genome shotgun (WGS) entry which is preliminary data.</text>
</comment>
<reference evidence="1" key="2">
    <citation type="journal article" date="2022" name="Res Sq">
        <title>Comparative Genomics Reveals Insights into the Divergent Evolution of Astigmatic Mites and Household Pest Adaptations.</title>
        <authorList>
            <person name="Xiong Q."/>
            <person name="Wan A.T.-Y."/>
            <person name="Liu X.-Y."/>
            <person name="Fung C.S.-H."/>
            <person name="Xiao X."/>
            <person name="Malainual N."/>
            <person name="Hou J."/>
            <person name="Wang L."/>
            <person name="Wang M."/>
            <person name="Yang K."/>
            <person name="Cui Y."/>
            <person name="Leung E."/>
            <person name="Nong W."/>
            <person name="Shin S.-K."/>
            <person name="Au S."/>
            <person name="Jeong K.Y."/>
            <person name="Chew F.T."/>
            <person name="Hui J."/>
            <person name="Leung T.F."/>
            <person name="Tungtrongchitr A."/>
            <person name="Zhong N."/>
            <person name="Liu Z."/>
            <person name="Tsui S."/>
        </authorList>
    </citation>
    <scope>NUCLEOTIDE SEQUENCE</scope>
    <source>
        <strain evidence="1">Derf</strain>
        <tissue evidence="1">Whole organism</tissue>
    </source>
</reference>
<evidence type="ECO:0000313" key="2">
    <source>
        <dbReference type="Proteomes" id="UP000790347"/>
    </source>
</evidence>
<evidence type="ECO:0000313" key="1">
    <source>
        <dbReference type="EMBL" id="KAH9517873.1"/>
    </source>
</evidence>
<keyword evidence="2" id="KW-1185">Reference proteome</keyword>
<dbReference type="Proteomes" id="UP000790347">
    <property type="component" value="Unassembled WGS sequence"/>
</dbReference>
<dbReference type="EMBL" id="ASGP02000003">
    <property type="protein sequence ID" value="KAH9517873.1"/>
    <property type="molecule type" value="Genomic_DNA"/>
</dbReference>
<gene>
    <name evidence="1" type="ORF">DERF_008491</name>
</gene>
<sequence length="63" mass="7370">MVFELIRKQTTSNIDRSLNMKNDNNNNNNTHIIRYLAGIMEKTLFDKNSSMSLIAEPNRFSHQ</sequence>
<reference evidence="1" key="1">
    <citation type="submission" date="2013-05" db="EMBL/GenBank/DDBJ databases">
        <authorList>
            <person name="Yim A.K.Y."/>
            <person name="Chan T.F."/>
            <person name="Ji K.M."/>
            <person name="Liu X.Y."/>
            <person name="Zhou J.W."/>
            <person name="Li R.Q."/>
            <person name="Yang K.Y."/>
            <person name="Li J."/>
            <person name="Li M."/>
            <person name="Law P.T.W."/>
            <person name="Wu Y.L."/>
            <person name="Cai Z.L."/>
            <person name="Qin H."/>
            <person name="Bao Y."/>
            <person name="Leung R.K.K."/>
            <person name="Ng P.K.S."/>
            <person name="Zou J."/>
            <person name="Zhong X.J."/>
            <person name="Ran P.X."/>
            <person name="Zhong N.S."/>
            <person name="Liu Z.G."/>
            <person name="Tsui S.K.W."/>
        </authorList>
    </citation>
    <scope>NUCLEOTIDE SEQUENCE</scope>
    <source>
        <strain evidence="1">Derf</strain>
        <tissue evidence="1">Whole organism</tissue>
    </source>
</reference>
<proteinExistence type="predicted"/>